<evidence type="ECO:0000256" key="8">
    <source>
        <dbReference type="ARBA" id="ARBA00022842"/>
    </source>
</evidence>
<comment type="function">
    <text evidence="14">Cell wall formation.</text>
</comment>
<dbReference type="Gene3D" id="3.40.50.20">
    <property type="match status" value="1"/>
</dbReference>
<keyword evidence="16" id="KW-0472">Membrane</keyword>
<evidence type="ECO:0000256" key="6">
    <source>
        <dbReference type="ARBA" id="ARBA00022741"/>
    </source>
</evidence>
<keyword evidence="7 15" id="KW-0067">ATP-binding</keyword>
<feature type="domain" description="ATP-grasp" evidence="17">
    <location>
        <begin position="160"/>
        <end position="400"/>
    </location>
</feature>
<evidence type="ECO:0000313" key="19">
    <source>
        <dbReference type="Proteomes" id="UP001228690"/>
    </source>
</evidence>
<dbReference type="InterPro" id="IPR013815">
    <property type="entry name" value="ATP_grasp_subdomain_1"/>
</dbReference>
<dbReference type="InterPro" id="IPR011761">
    <property type="entry name" value="ATP-grasp"/>
</dbReference>
<dbReference type="Pfam" id="PF07478">
    <property type="entry name" value="Dala_Dala_lig_C"/>
    <property type="match status" value="1"/>
</dbReference>
<dbReference type="Gene3D" id="3.30.1490.20">
    <property type="entry name" value="ATP-grasp fold, A domain"/>
    <property type="match status" value="1"/>
</dbReference>
<feature type="transmembrane region" description="Helical" evidence="16">
    <location>
        <begin position="12"/>
        <end position="35"/>
    </location>
</feature>
<comment type="pathway">
    <text evidence="14">Cell wall biogenesis; peptidoglycan biosynthesis.</text>
</comment>
<evidence type="ECO:0000256" key="5">
    <source>
        <dbReference type="ARBA" id="ARBA00022723"/>
    </source>
</evidence>
<dbReference type="InterPro" id="IPR016185">
    <property type="entry name" value="PreATP-grasp_dom_sf"/>
</dbReference>
<dbReference type="SUPFAM" id="SSF52440">
    <property type="entry name" value="PreATP-grasp domain"/>
    <property type="match status" value="1"/>
</dbReference>
<dbReference type="PANTHER" id="PTHR23132">
    <property type="entry name" value="D-ALANINE--D-ALANINE LIGASE"/>
    <property type="match status" value="1"/>
</dbReference>
<evidence type="ECO:0000259" key="17">
    <source>
        <dbReference type="PROSITE" id="PS50975"/>
    </source>
</evidence>
<dbReference type="InterPro" id="IPR000291">
    <property type="entry name" value="D-Ala_lig_Van_CS"/>
</dbReference>
<keyword evidence="19" id="KW-1185">Reference proteome</keyword>
<dbReference type="PROSITE" id="PS00843">
    <property type="entry name" value="DALA_DALA_LIGASE_1"/>
    <property type="match status" value="1"/>
</dbReference>
<evidence type="ECO:0000256" key="3">
    <source>
        <dbReference type="ARBA" id="ARBA00010871"/>
    </source>
</evidence>
<dbReference type="EMBL" id="CP123443">
    <property type="protein sequence ID" value="WGK70374.1"/>
    <property type="molecule type" value="Genomic_DNA"/>
</dbReference>
<organism evidence="18 19">
    <name type="scientific">Candidatus Haliotispira prima</name>
    <dbReference type="NCBI Taxonomy" id="3034016"/>
    <lineage>
        <taxon>Bacteria</taxon>
        <taxon>Pseudomonadati</taxon>
        <taxon>Spirochaetota</taxon>
        <taxon>Spirochaetia</taxon>
        <taxon>Spirochaetales</taxon>
        <taxon>Spirochaetaceae</taxon>
        <taxon>Candidatus Haliotispira</taxon>
    </lineage>
</organism>
<name>A0ABY8MNM9_9SPIO</name>
<comment type="cofactor">
    <cofactor evidence="1">
        <name>Mn(2+)</name>
        <dbReference type="ChEBI" id="CHEBI:29035"/>
    </cofactor>
</comment>
<dbReference type="SUPFAM" id="SSF56059">
    <property type="entry name" value="Glutathione synthetase ATP-binding domain-like"/>
    <property type="match status" value="1"/>
</dbReference>
<keyword evidence="8" id="KW-0460">Magnesium</keyword>
<sequence>MKRTDSPQEKKVLLFFSGGVSAESRIALLSAGYVYPHIDRELFDVMPVFIGPDGQWYLLLPGQTENWARLSEPEFLQAIESDLGRVELLPAKDGLKLRVNLPGAETPAVEERRIDLIFPMMHGPSGEDGTIQGLAKFFGVPVVGSDMSGSLINMDKVLMKAVLEQRDIPCARYRSFCRPELGTDGLQDRDSRRPVQSYENLAAELFAQWQCEALYVKPARMGSSIGMFQVKRADDLGLAIHRALCYDDKLLLEEGFCALELELAVIEQGRHLKVSNPAQIHSNGEFYSYEQKYFPDRQEKALVTEAYQAHQAHREGEGAKAQNDLPSSVIERARDLAAQGFRALGACHYARVDLFYLQAEDRLLLNEINTIPGFTAHSMFPKLMEAEGWPMERLVPHLLQLALQSP</sequence>
<evidence type="ECO:0000256" key="9">
    <source>
        <dbReference type="ARBA" id="ARBA00022960"/>
    </source>
</evidence>
<dbReference type="Proteomes" id="UP001228690">
    <property type="component" value="Chromosome"/>
</dbReference>
<evidence type="ECO:0000256" key="4">
    <source>
        <dbReference type="ARBA" id="ARBA00022598"/>
    </source>
</evidence>
<keyword evidence="6 15" id="KW-0547">Nucleotide-binding</keyword>
<dbReference type="Gene3D" id="3.30.470.20">
    <property type="entry name" value="ATP-grasp fold, B domain"/>
    <property type="match status" value="1"/>
</dbReference>
<dbReference type="PANTHER" id="PTHR23132:SF25">
    <property type="entry name" value="D-ALANINE--D-ALANINE LIGASE A"/>
    <property type="match status" value="1"/>
</dbReference>
<dbReference type="NCBIfam" id="NF002528">
    <property type="entry name" value="PRK01966.1-4"/>
    <property type="match status" value="1"/>
</dbReference>
<accession>A0ABY8MNM9</accession>
<evidence type="ECO:0000256" key="12">
    <source>
        <dbReference type="ARBA" id="ARBA00023316"/>
    </source>
</evidence>
<dbReference type="RefSeq" id="WP_326928585.1">
    <property type="nucleotide sequence ID" value="NZ_CP123443.1"/>
</dbReference>
<keyword evidence="16" id="KW-0812">Transmembrane</keyword>
<evidence type="ECO:0000256" key="16">
    <source>
        <dbReference type="SAM" id="Phobius"/>
    </source>
</evidence>
<dbReference type="Pfam" id="PF01820">
    <property type="entry name" value="Dala_Dala_lig_N"/>
    <property type="match status" value="1"/>
</dbReference>
<comment type="similarity">
    <text evidence="3 14">Belongs to the D-alanine--D-alanine ligase family.</text>
</comment>
<dbReference type="PROSITE" id="PS00844">
    <property type="entry name" value="DALA_DALA_LIGASE_2"/>
    <property type="match status" value="1"/>
</dbReference>
<keyword evidence="9 14" id="KW-0133">Cell shape</keyword>
<keyword evidence="11" id="KW-0464">Manganese</keyword>
<evidence type="ECO:0000256" key="10">
    <source>
        <dbReference type="ARBA" id="ARBA00022984"/>
    </source>
</evidence>
<evidence type="ECO:0000256" key="14">
    <source>
        <dbReference type="HAMAP-Rule" id="MF_00047"/>
    </source>
</evidence>
<keyword evidence="14" id="KW-0963">Cytoplasm</keyword>
<keyword evidence="10 14" id="KW-0573">Peptidoglycan synthesis</keyword>
<evidence type="ECO:0000256" key="7">
    <source>
        <dbReference type="ARBA" id="ARBA00022840"/>
    </source>
</evidence>
<dbReference type="InterPro" id="IPR011095">
    <property type="entry name" value="Dala_Dala_lig_C"/>
</dbReference>
<dbReference type="HAMAP" id="MF_00047">
    <property type="entry name" value="Dala_Dala_lig"/>
    <property type="match status" value="1"/>
</dbReference>
<comment type="subcellular location">
    <subcellularLocation>
        <location evidence="14">Cytoplasm</location>
    </subcellularLocation>
</comment>
<evidence type="ECO:0000313" key="18">
    <source>
        <dbReference type="EMBL" id="WGK70374.1"/>
    </source>
</evidence>
<gene>
    <name evidence="14" type="primary">ddl</name>
    <name evidence="18" type="ORF">P0082_05800</name>
</gene>
<keyword evidence="16" id="KW-1133">Transmembrane helix</keyword>
<evidence type="ECO:0000256" key="1">
    <source>
        <dbReference type="ARBA" id="ARBA00001936"/>
    </source>
</evidence>
<evidence type="ECO:0000256" key="2">
    <source>
        <dbReference type="ARBA" id="ARBA00001946"/>
    </source>
</evidence>
<evidence type="ECO:0000256" key="11">
    <source>
        <dbReference type="ARBA" id="ARBA00023211"/>
    </source>
</evidence>
<keyword evidence="4 14" id="KW-0436">Ligase</keyword>
<protein>
    <recommendedName>
        <fullName evidence="14">D-alanine--D-alanine ligase</fullName>
        <ecNumber evidence="14">6.3.2.4</ecNumber>
    </recommendedName>
    <alternativeName>
        <fullName evidence="14">D-Ala-D-Ala ligase</fullName>
    </alternativeName>
    <alternativeName>
        <fullName evidence="14">D-alanylalanine synthetase</fullName>
    </alternativeName>
</protein>
<keyword evidence="5" id="KW-0479">Metal-binding</keyword>
<dbReference type="EC" id="6.3.2.4" evidence="14"/>
<dbReference type="InterPro" id="IPR005905">
    <property type="entry name" value="D_ala_D_ala"/>
</dbReference>
<comment type="catalytic activity">
    <reaction evidence="13 14">
        <text>2 D-alanine + ATP = D-alanyl-D-alanine + ADP + phosphate + H(+)</text>
        <dbReference type="Rhea" id="RHEA:11224"/>
        <dbReference type="ChEBI" id="CHEBI:15378"/>
        <dbReference type="ChEBI" id="CHEBI:30616"/>
        <dbReference type="ChEBI" id="CHEBI:43474"/>
        <dbReference type="ChEBI" id="CHEBI:57416"/>
        <dbReference type="ChEBI" id="CHEBI:57822"/>
        <dbReference type="ChEBI" id="CHEBI:456216"/>
        <dbReference type="EC" id="6.3.2.4"/>
    </reaction>
</comment>
<evidence type="ECO:0000256" key="15">
    <source>
        <dbReference type="PROSITE-ProRule" id="PRU00409"/>
    </source>
</evidence>
<keyword evidence="12 14" id="KW-0961">Cell wall biogenesis/degradation</keyword>
<comment type="cofactor">
    <cofactor evidence="2">
        <name>Mg(2+)</name>
        <dbReference type="ChEBI" id="CHEBI:18420"/>
    </cofactor>
</comment>
<dbReference type="PROSITE" id="PS50975">
    <property type="entry name" value="ATP_GRASP"/>
    <property type="match status" value="1"/>
</dbReference>
<reference evidence="18 19" key="1">
    <citation type="submission" date="2023-04" db="EMBL/GenBank/DDBJ databases">
        <title>Spirochaete genome identified in red abalone sample constitutes a novel genus.</title>
        <authorList>
            <person name="Sharma S.P."/>
            <person name="Purcell C.M."/>
            <person name="Hyde J.R."/>
            <person name="Severin A.J."/>
        </authorList>
    </citation>
    <scope>NUCLEOTIDE SEQUENCE [LARGE SCALE GENOMIC DNA]</scope>
    <source>
        <strain evidence="18 19">SP-2023</strain>
    </source>
</reference>
<proteinExistence type="inferred from homology"/>
<dbReference type="InterPro" id="IPR011127">
    <property type="entry name" value="Dala_Dala_lig_N"/>
</dbReference>
<evidence type="ECO:0000256" key="13">
    <source>
        <dbReference type="ARBA" id="ARBA00047614"/>
    </source>
</evidence>
<dbReference type="GO" id="GO:0008716">
    <property type="term" value="F:D-alanine-D-alanine ligase activity"/>
    <property type="evidence" value="ECO:0007669"/>
    <property type="project" value="UniProtKB-EC"/>
</dbReference>